<name>A0A653AHA4_UNCDX</name>
<evidence type="ECO:0000313" key="2">
    <source>
        <dbReference type="EMBL" id="VBB47409.1"/>
    </source>
</evidence>
<gene>
    <name evidence="2" type="ORF">TRIP_B50291</name>
</gene>
<dbReference type="EMBL" id="UPXX01000032">
    <property type="protein sequence ID" value="VBB47409.1"/>
    <property type="molecule type" value="Genomic_DNA"/>
</dbReference>
<protein>
    <submittedName>
        <fullName evidence="2">Uncharacterized protein</fullName>
    </submittedName>
</protein>
<feature type="compositionally biased region" description="Basic and acidic residues" evidence="1">
    <location>
        <begin position="37"/>
        <end position="57"/>
    </location>
</feature>
<evidence type="ECO:0000256" key="1">
    <source>
        <dbReference type="SAM" id="MobiDB-lite"/>
    </source>
</evidence>
<dbReference type="AlphaFoldDB" id="A0A653AHA4"/>
<sequence>MASIADLGVNPRVCLCGGLQLSSMQTLDLLDIGEPDPDAKRRDRAREAPREKILVSR</sequence>
<feature type="region of interest" description="Disordered" evidence="1">
    <location>
        <begin position="33"/>
        <end position="57"/>
    </location>
</feature>
<reference evidence="2" key="1">
    <citation type="submission" date="2018-07" db="EMBL/GenBank/DDBJ databases">
        <authorList>
            <consortium name="Genoscope - CEA"/>
            <person name="William W."/>
        </authorList>
    </citation>
    <scope>NUCLEOTIDE SEQUENCE</scope>
    <source>
        <strain evidence="2">IK1</strain>
    </source>
</reference>
<proteinExistence type="predicted"/>
<accession>A0A653AHA4</accession>
<organism evidence="2">
    <name type="scientific">Uncultured Desulfatiglans sp</name>
    <dbReference type="NCBI Taxonomy" id="1748965"/>
    <lineage>
        <taxon>Bacteria</taxon>
        <taxon>Pseudomonadati</taxon>
        <taxon>Thermodesulfobacteriota</taxon>
        <taxon>Desulfobacteria</taxon>
        <taxon>Desulfatiglandales</taxon>
        <taxon>Desulfatiglandaceae</taxon>
        <taxon>Desulfatiglans</taxon>
        <taxon>environmental samples</taxon>
    </lineage>
</organism>